<sequence length="223" mass="24322">MDVGGLSKARFILKKGGSLGDLYSQADLYRDSNNNIYVDATGSVKVDDKVDDIYLGSISPKANMAWRNDFQVGDFGFGFLLTARLGGIVYSATQAVLDSYGVSEVTAAARDKGGVVINGGDVIDAKKWYTAVGADSGIPQFYTYSATNLRLQEASVSYTIPRSKLKNVMDITLSLVGRNLWMIYSKAPFDPEAVATTGNYYQGIDYFMMPSLRSVGFNLKLKF</sequence>
<keyword evidence="2" id="KW-1185">Reference proteome</keyword>
<reference evidence="1 2" key="1">
    <citation type="journal article" date="2014" name="Genome Announc.">
        <title>Draft Genome Sequence of Bacteroides reticulotermitis Strain JCM 10512T, Isolated from the Gut of a Termite.</title>
        <authorList>
            <person name="Yuki M."/>
            <person name="Oshima K."/>
            <person name="Suda W."/>
            <person name="Sakamoto M."/>
            <person name="Iida T."/>
            <person name="Hattori M."/>
            <person name="Ohkuma M."/>
        </authorList>
    </citation>
    <scope>NUCLEOTIDE SEQUENCE [LARGE SCALE GENOMIC DNA]</scope>
    <source>
        <strain evidence="1 2">JCM 10512</strain>
    </source>
</reference>
<dbReference type="Proteomes" id="UP000019131">
    <property type="component" value="Unassembled WGS sequence"/>
</dbReference>
<organism evidence="1 2">
    <name type="scientific">Bacteroides reticulotermitis JCM 10512</name>
    <dbReference type="NCBI Taxonomy" id="1445607"/>
    <lineage>
        <taxon>Bacteria</taxon>
        <taxon>Pseudomonadati</taxon>
        <taxon>Bacteroidota</taxon>
        <taxon>Bacteroidia</taxon>
        <taxon>Bacteroidales</taxon>
        <taxon>Bacteroidaceae</taxon>
        <taxon>Bacteroides</taxon>
    </lineage>
</organism>
<gene>
    <name evidence="1" type="ORF">JCM10512_5011</name>
</gene>
<evidence type="ECO:0000313" key="2">
    <source>
        <dbReference type="Proteomes" id="UP000019131"/>
    </source>
</evidence>
<dbReference type="STRING" id="1445607.JCM10512_5011"/>
<keyword evidence="1" id="KW-0675">Receptor</keyword>
<accession>W4V124</accession>
<protein>
    <submittedName>
        <fullName evidence="1">TonB-dependent receptor</fullName>
    </submittedName>
</protein>
<dbReference type="EMBL" id="BAIV01000049">
    <property type="protein sequence ID" value="GAE86498.1"/>
    <property type="molecule type" value="Genomic_DNA"/>
</dbReference>
<dbReference type="AlphaFoldDB" id="W4V124"/>
<evidence type="ECO:0000313" key="1">
    <source>
        <dbReference type="EMBL" id="GAE86498.1"/>
    </source>
</evidence>
<comment type="caution">
    <text evidence="1">The sequence shown here is derived from an EMBL/GenBank/DDBJ whole genome shotgun (WGS) entry which is preliminary data.</text>
</comment>
<name>W4V124_9BACE</name>
<proteinExistence type="predicted"/>